<gene>
    <name evidence="1" type="ORF">SAMN05660703_2670</name>
</gene>
<dbReference type="OrthoDB" id="1430532at2"/>
<dbReference type="EMBL" id="FWXO01000004">
    <property type="protein sequence ID" value="SMC76026.1"/>
    <property type="molecule type" value="Genomic_DNA"/>
</dbReference>
<evidence type="ECO:0000313" key="1">
    <source>
        <dbReference type="EMBL" id="SMC76026.1"/>
    </source>
</evidence>
<name>A0A1W2BTH2_9FLAO</name>
<dbReference type="AlphaFoldDB" id="A0A1W2BTH2"/>
<organism evidence="1 2">
    <name type="scientific">Cellulophaga tyrosinoxydans</name>
    <dbReference type="NCBI Taxonomy" id="504486"/>
    <lineage>
        <taxon>Bacteria</taxon>
        <taxon>Pseudomonadati</taxon>
        <taxon>Bacteroidota</taxon>
        <taxon>Flavobacteriia</taxon>
        <taxon>Flavobacteriales</taxon>
        <taxon>Flavobacteriaceae</taxon>
        <taxon>Cellulophaga</taxon>
    </lineage>
</organism>
<dbReference type="STRING" id="504486.SAMN05660703_2670"/>
<accession>A0A1W2BTH2</accession>
<evidence type="ECO:0000313" key="2">
    <source>
        <dbReference type="Proteomes" id="UP000192360"/>
    </source>
</evidence>
<dbReference type="RefSeq" id="WP_084062075.1">
    <property type="nucleotide sequence ID" value="NZ_FWXO01000004.1"/>
</dbReference>
<dbReference type="InterPro" id="IPR054207">
    <property type="entry name" value="DUF6913"/>
</dbReference>
<keyword evidence="2" id="KW-1185">Reference proteome</keyword>
<proteinExistence type="predicted"/>
<dbReference type="Pfam" id="PF21857">
    <property type="entry name" value="DUF6913"/>
    <property type="match status" value="1"/>
</dbReference>
<sequence length="178" mass="20801">MFLKALKQKLKHKSGRKYLKQLLEQPLGSSNTSKGIKSVGCIVDLDRFENANLFYQFVEDFSLRPNSVKIIGYKSFYDKNSPYSTPVFSDKDLGWKGEIENSYALEFFNREYDLLVNYYTDDHLLLQLMTIKSKARIKVGFGEVDKNLNDLILHTPISDFNLFTKELKKYLKIFKEID</sequence>
<protein>
    <submittedName>
        <fullName evidence="1">Uncharacterized protein</fullName>
    </submittedName>
</protein>
<dbReference type="Proteomes" id="UP000192360">
    <property type="component" value="Unassembled WGS sequence"/>
</dbReference>
<reference evidence="1 2" key="1">
    <citation type="submission" date="2017-04" db="EMBL/GenBank/DDBJ databases">
        <authorList>
            <person name="Afonso C.L."/>
            <person name="Miller P.J."/>
            <person name="Scott M.A."/>
            <person name="Spackman E."/>
            <person name="Goraichik I."/>
            <person name="Dimitrov K.M."/>
            <person name="Suarez D.L."/>
            <person name="Swayne D.E."/>
        </authorList>
    </citation>
    <scope>NUCLEOTIDE SEQUENCE [LARGE SCALE GENOMIC DNA]</scope>
    <source>
        <strain evidence="1 2">DSM 21164</strain>
    </source>
</reference>